<accession>A0ABS4RJ35</accession>
<dbReference type="RefSeq" id="WP_066391976.1">
    <property type="nucleotide sequence ID" value="NZ_JAGIKZ010000029.1"/>
</dbReference>
<gene>
    <name evidence="1" type="ORF">J2Z40_003490</name>
</gene>
<evidence type="ECO:0000313" key="2">
    <source>
        <dbReference type="Proteomes" id="UP001519293"/>
    </source>
</evidence>
<name>A0ABS4RJ35_9BACI</name>
<dbReference type="EMBL" id="JAGIKZ010000029">
    <property type="protein sequence ID" value="MBP2242908.1"/>
    <property type="molecule type" value="Genomic_DNA"/>
</dbReference>
<keyword evidence="2" id="KW-1185">Reference proteome</keyword>
<sequence>MKSNYKCFIDIHLSGGDIQFDVSDDIQLFSFKSGLGFIAIPHFLFTLAQLYKGKIKEARLDCHGNTDYYSFISDGVNLFIVYTTNYPEEKIYNYQFILEKYLEAIDEGFKKYLKQLESEGLLPLKTQDYAHPLGDGVLNAFYDFSSLIHN</sequence>
<organism evidence="1 2">
    <name type="scientific">Cytobacillus eiseniae</name>
    <dbReference type="NCBI Taxonomy" id="762947"/>
    <lineage>
        <taxon>Bacteria</taxon>
        <taxon>Bacillati</taxon>
        <taxon>Bacillota</taxon>
        <taxon>Bacilli</taxon>
        <taxon>Bacillales</taxon>
        <taxon>Bacillaceae</taxon>
        <taxon>Cytobacillus</taxon>
    </lineage>
</organism>
<protein>
    <submittedName>
        <fullName evidence="1">Uncharacterized protein</fullName>
    </submittedName>
</protein>
<dbReference type="Proteomes" id="UP001519293">
    <property type="component" value="Unassembled WGS sequence"/>
</dbReference>
<reference evidence="1 2" key="1">
    <citation type="submission" date="2021-03" db="EMBL/GenBank/DDBJ databases">
        <title>Genomic Encyclopedia of Type Strains, Phase IV (KMG-IV): sequencing the most valuable type-strain genomes for metagenomic binning, comparative biology and taxonomic classification.</title>
        <authorList>
            <person name="Goeker M."/>
        </authorList>
    </citation>
    <scope>NUCLEOTIDE SEQUENCE [LARGE SCALE GENOMIC DNA]</scope>
    <source>
        <strain evidence="1 2">DSM 26675</strain>
    </source>
</reference>
<proteinExistence type="predicted"/>
<evidence type="ECO:0000313" key="1">
    <source>
        <dbReference type="EMBL" id="MBP2242908.1"/>
    </source>
</evidence>
<comment type="caution">
    <text evidence="1">The sequence shown here is derived from an EMBL/GenBank/DDBJ whole genome shotgun (WGS) entry which is preliminary data.</text>
</comment>